<dbReference type="GO" id="GO:0022857">
    <property type="term" value="F:transmembrane transporter activity"/>
    <property type="evidence" value="ECO:0007669"/>
    <property type="project" value="InterPro"/>
</dbReference>
<evidence type="ECO:0000256" key="3">
    <source>
        <dbReference type="ARBA" id="ARBA00022692"/>
    </source>
</evidence>
<feature type="transmembrane region" description="Helical" evidence="6">
    <location>
        <begin position="256"/>
        <end position="275"/>
    </location>
</feature>
<evidence type="ECO:0000256" key="6">
    <source>
        <dbReference type="SAM" id="Phobius"/>
    </source>
</evidence>
<dbReference type="RefSeq" id="WP_073717154.1">
    <property type="nucleotide sequence ID" value="NZ_MQVR01000064.1"/>
</dbReference>
<proteinExistence type="predicted"/>
<feature type="transmembrane region" description="Helical" evidence="6">
    <location>
        <begin position="22"/>
        <end position="44"/>
    </location>
</feature>
<dbReference type="InterPro" id="IPR001851">
    <property type="entry name" value="ABC_transp_permease"/>
</dbReference>
<keyword evidence="5 6" id="KW-0472">Membrane</keyword>
<comment type="subcellular location">
    <subcellularLocation>
        <location evidence="1">Cell membrane</location>
        <topology evidence="1">Multi-pass membrane protein</topology>
    </subcellularLocation>
</comment>
<dbReference type="GO" id="GO:0005886">
    <property type="term" value="C:plasma membrane"/>
    <property type="evidence" value="ECO:0007669"/>
    <property type="project" value="UniProtKB-SubCell"/>
</dbReference>
<evidence type="ECO:0000256" key="5">
    <source>
        <dbReference type="ARBA" id="ARBA00023136"/>
    </source>
</evidence>
<feature type="transmembrane region" description="Helical" evidence="6">
    <location>
        <begin position="133"/>
        <end position="151"/>
    </location>
</feature>
<keyword evidence="8" id="KW-1185">Reference proteome</keyword>
<feature type="transmembrane region" description="Helical" evidence="6">
    <location>
        <begin position="307"/>
        <end position="323"/>
    </location>
</feature>
<feature type="transmembrane region" description="Helical" evidence="6">
    <location>
        <begin position="56"/>
        <end position="74"/>
    </location>
</feature>
<accession>A0A1Q5Q0L9</accession>
<evidence type="ECO:0000256" key="2">
    <source>
        <dbReference type="ARBA" id="ARBA00022475"/>
    </source>
</evidence>
<reference evidence="8" key="1">
    <citation type="submission" date="2016-12" db="EMBL/GenBank/DDBJ databases">
        <authorList>
            <person name="Meng X."/>
        </authorList>
    </citation>
    <scope>NUCLEOTIDE SEQUENCE [LARGE SCALE GENOMIC DNA]</scope>
    <source>
        <strain evidence="8">DSM 19116</strain>
    </source>
</reference>
<keyword evidence="4 6" id="KW-1133">Transmembrane helix</keyword>
<dbReference type="CDD" id="cd06579">
    <property type="entry name" value="TM_PBP1_transp_AraH_like"/>
    <property type="match status" value="1"/>
</dbReference>
<dbReference type="Proteomes" id="UP000185628">
    <property type="component" value="Unassembled WGS sequence"/>
</dbReference>
<feature type="transmembrane region" description="Helical" evidence="6">
    <location>
        <begin position="171"/>
        <end position="193"/>
    </location>
</feature>
<sequence length="328" mass="34185">MSIESDVLTPVPLWRRLIKNPIMIAAALAIVLVIIGEIFSPGFGSYGQIMSTLRTASFLGFIAVGQTIVILSGGEGIDLSVGKVATFAAIIASRTMHGDNAQFLQGIALSLVIAAGIGLINGLGIVGLRIPPFVMTLGMLGVVHGLILVYTGGYADGRAAPLLVELVNGRLLFGVPGVIFLWVAIAVLVTLLLRRTKFGWDLYAVGTNREAAKLSGVRVNRTIILAYVSSAVFAALGGILMVGYTQTVFLSLADDLTLPSIAAVIIGGTLISGGVGTYLGSAIGAIVLTVLTNLLTSLRMAESSRTVIQGIVLIVLLALYGRGRKLRS</sequence>
<keyword evidence="3 6" id="KW-0812">Transmembrane</keyword>
<evidence type="ECO:0000313" key="8">
    <source>
        <dbReference type="Proteomes" id="UP000185628"/>
    </source>
</evidence>
<protein>
    <submittedName>
        <fullName evidence="7">Sugar ABC transporter permease</fullName>
    </submittedName>
</protein>
<feature type="transmembrane region" description="Helical" evidence="6">
    <location>
        <begin position="223"/>
        <end position="244"/>
    </location>
</feature>
<dbReference type="OrthoDB" id="9808136at2"/>
<dbReference type="AlphaFoldDB" id="A0A1Q5Q0L9"/>
<dbReference type="EMBL" id="MQVR01000064">
    <property type="protein sequence ID" value="OKL53398.1"/>
    <property type="molecule type" value="Genomic_DNA"/>
</dbReference>
<name>A0A1Q5Q0L9_9ACTO</name>
<feature type="transmembrane region" description="Helical" evidence="6">
    <location>
        <begin position="103"/>
        <end position="126"/>
    </location>
</feature>
<evidence type="ECO:0000256" key="4">
    <source>
        <dbReference type="ARBA" id="ARBA00022989"/>
    </source>
</evidence>
<evidence type="ECO:0000256" key="1">
    <source>
        <dbReference type="ARBA" id="ARBA00004651"/>
    </source>
</evidence>
<organism evidence="7 8">
    <name type="scientific">Bowdeniella nasicola</name>
    <dbReference type="NCBI Taxonomy" id="208480"/>
    <lineage>
        <taxon>Bacteria</taxon>
        <taxon>Bacillati</taxon>
        <taxon>Actinomycetota</taxon>
        <taxon>Actinomycetes</taxon>
        <taxon>Actinomycetales</taxon>
        <taxon>Actinomycetaceae</taxon>
        <taxon>Bowdeniella</taxon>
    </lineage>
</organism>
<comment type="caution">
    <text evidence="7">The sequence shown here is derived from an EMBL/GenBank/DDBJ whole genome shotgun (WGS) entry which is preliminary data.</text>
</comment>
<evidence type="ECO:0000313" key="7">
    <source>
        <dbReference type="EMBL" id="OKL53398.1"/>
    </source>
</evidence>
<dbReference type="PANTHER" id="PTHR32196">
    <property type="entry name" value="ABC TRANSPORTER PERMEASE PROTEIN YPHD-RELATED-RELATED"/>
    <property type="match status" value="1"/>
</dbReference>
<gene>
    <name evidence="7" type="ORF">BSZ39_09785</name>
</gene>
<keyword evidence="2" id="KW-1003">Cell membrane</keyword>
<dbReference type="Pfam" id="PF02653">
    <property type="entry name" value="BPD_transp_2"/>
    <property type="match status" value="1"/>
</dbReference>